<accession>A0A3M7R9B1</accession>
<reference evidence="1 2" key="1">
    <citation type="journal article" date="2018" name="Sci. Rep.">
        <title>Genomic signatures of local adaptation to the degree of environmental predictability in rotifers.</title>
        <authorList>
            <person name="Franch-Gras L."/>
            <person name="Hahn C."/>
            <person name="Garcia-Roger E.M."/>
            <person name="Carmona M.J."/>
            <person name="Serra M."/>
            <person name="Gomez A."/>
        </authorList>
    </citation>
    <scope>NUCLEOTIDE SEQUENCE [LARGE SCALE GENOMIC DNA]</scope>
    <source>
        <strain evidence="1">HYR1</strain>
    </source>
</reference>
<dbReference type="AlphaFoldDB" id="A0A3M7R9B1"/>
<name>A0A3M7R9B1_BRAPC</name>
<comment type="caution">
    <text evidence="1">The sequence shown here is derived from an EMBL/GenBank/DDBJ whole genome shotgun (WGS) entry which is preliminary data.</text>
</comment>
<dbReference type="Proteomes" id="UP000276133">
    <property type="component" value="Unassembled WGS sequence"/>
</dbReference>
<protein>
    <submittedName>
        <fullName evidence="1">Uncharacterized protein</fullName>
    </submittedName>
</protein>
<proteinExistence type="predicted"/>
<evidence type="ECO:0000313" key="2">
    <source>
        <dbReference type="Proteomes" id="UP000276133"/>
    </source>
</evidence>
<keyword evidence="2" id="KW-1185">Reference proteome</keyword>
<organism evidence="1 2">
    <name type="scientific">Brachionus plicatilis</name>
    <name type="common">Marine rotifer</name>
    <name type="synonym">Brachionus muelleri</name>
    <dbReference type="NCBI Taxonomy" id="10195"/>
    <lineage>
        <taxon>Eukaryota</taxon>
        <taxon>Metazoa</taxon>
        <taxon>Spiralia</taxon>
        <taxon>Gnathifera</taxon>
        <taxon>Rotifera</taxon>
        <taxon>Eurotatoria</taxon>
        <taxon>Monogononta</taxon>
        <taxon>Pseudotrocha</taxon>
        <taxon>Ploima</taxon>
        <taxon>Brachionidae</taxon>
        <taxon>Brachionus</taxon>
    </lineage>
</organism>
<evidence type="ECO:0000313" key="1">
    <source>
        <dbReference type="EMBL" id="RNA20011.1"/>
    </source>
</evidence>
<gene>
    <name evidence="1" type="ORF">BpHYR1_024152</name>
</gene>
<dbReference type="EMBL" id="REGN01003931">
    <property type="protein sequence ID" value="RNA20011.1"/>
    <property type="molecule type" value="Genomic_DNA"/>
</dbReference>
<sequence length="82" mass="9428">MLNIDRHDIFRLIYLYDKENNSILKINILDLSCVENSSFLMGPLKNFYKSQEKSLNKPKTSQIKVLTCAGHKSSSSLLYNSD</sequence>